<evidence type="ECO:0008006" key="3">
    <source>
        <dbReference type="Google" id="ProtNLM"/>
    </source>
</evidence>
<name>A0AAP6Y4C2_9GAMM</name>
<dbReference type="Proteomes" id="UP000549590">
    <property type="component" value="Unassembled WGS sequence"/>
</dbReference>
<dbReference type="EMBL" id="JABBYB010000003">
    <property type="protein sequence ID" value="NMP02234.1"/>
    <property type="molecule type" value="Genomic_DNA"/>
</dbReference>
<dbReference type="RefSeq" id="WP_169043985.1">
    <property type="nucleotide sequence ID" value="NZ_JABBYB010000003.1"/>
</dbReference>
<comment type="caution">
    <text evidence="1">The sequence shown here is derived from an EMBL/GenBank/DDBJ whole genome shotgun (WGS) entry which is preliminary data.</text>
</comment>
<accession>A0AAP6Y4C2</accession>
<protein>
    <recommendedName>
        <fullName evidence="3">Apea-like HEPN domain-containing protein</fullName>
    </recommendedName>
</protein>
<organism evidence="1 2">
    <name type="scientific">Pseudoalteromonas arctica</name>
    <dbReference type="NCBI Taxonomy" id="394751"/>
    <lineage>
        <taxon>Bacteria</taxon>
        <taxon>Pseudomonadati</taxon>
        <taxon>Pseudomonadota</taxon>
        <taxon>Gammaproteobacteria</taxon>
        <taxon>Alteromonadales</taxon>
        <taxon>Pseudoalteromonadaceae</taxon>
        <taxon>Pseudoalteromonas</taxon>
    </lineage>
</organism>
<sequence>MKKYKFISTLRYLSISEQIEEWVTLLPGIDITNNKKLISSVIDSEFKEFAGIIEYDHFINANNIIYCEIDETIFNKGEDSHQALYIWLVWLKALLDDLWLLKDNAVICEAAFCKLTDSNQSSWTRNNLTTPAYLSSGISFQNIEMTVEELKMWDEKSNQIQSYLSNSESTSMNSFTNTHFSRIGRSMRFIGAAIRERHPAVKLAHYCSAYESLFSTDKSELTHKLSESVALFLKDFNFNPIEVFDDIKSFYAIRSKVTHGGSLKSQKEKSLSDLSQKCDNYLRIILNIIISDNELMALFDGKKELIEQYIKKKLFMVS</sequence>
<dbReference type="AlphaFoldDB" id="A0AAP6Y4C2"/>
<proteinExistence type="predicted"/>
<reference evidence="1 2" key="1">
    <citation type="submission" date="2020-04" db="EMBL/GenBank/DDBJ databases">
        <title>Genome sequencing and assembly of Pseudoalteromonas arctica.</title>
        <authorList>
            <person name="Cook G.M."/>
        </authorList>
    </citation>
    <scope>NUCLEOTIDE SEQUENCE [LARGE SCALE GENOMIC DNA]</scope>
    <source>
        <strain evidence="1 2">NEC-BIFX-2020_001</strain>
    </source>
</reference>
<evidence type="ECO:0000313" key="1">
    <source>
        <dbReference type="EMBL" id="NMP02234.1"/>
    </source>
</evidence>
<gene>
    <name evidence="1" type="ORF">HHE94_05825</name>
</gene>
<evidence type="ECO:0000313" key="2">
    <source>
        <dbReference type="Proteomes" id="UP000549590"/>
    </source>
</evidence>